<dbReference type="Gene3D" id="1.10.357.10">
    <property type="entry name" value="Tetracycline Repressor, domain 2"/>
    <property type="match status" value="1"/>
</dbReference>
<dbReference type="PANTHER" id="PTHR30055">
    <property type="entry name" value="HTH-TYPE TRANSCRIPTIONAL REGULATOR RUTR"/>
    <property type="match status" value="1"/>
</dbReference>
<protein>
    <submittedName>
        <fullName evidence="6">TetR/AcrR family transcriptional regulator</fullName>
    </submittedName>
</protein>
<dbReference type="EMBL" id="JAAXKY010000034">
    <property type="protein sequence ID" value="NMH77998.1"/>
    <property type="molecule type" value="Genomic_DNA"/>
</dbReference>
<evidence type="ECO:0000313" key="7">
    <source>
        <dbReference type="Proteomes" id="UP001296706"/>
    </source>
</evidence>
<evidence type="ECO:0000313" key="6">
    <source>
        <dbReference type="EMBL" id="NMH77998.1"/>
    </source>
</evidence>
<accession>A0ABX1RCA7</accession>
<dbReference type="InterPro" id="IPR004111">
    <property type="entry name" value="Repressor_TetR_C"/>
</dbReference>
<comment type="caution">
    <text evidence="6">The sequence shown here is derived from an EMBL/GenBank/DDBJ whole genome shotgun (WGS) entry which is preliminary data.</text>
</comment>
<reference evidence="6 7" key="1">
    <citation type="submission" date="2020-04" db="EMBL/GenBank/DDBJ databases">
        <authorList>
            <person name="Klaysubun C."/>
            <person name="Duangmal K."/>
            <person name="Lipun K."/>
        </authorList>
    </citation>
    <scope>NUCLEOTIDE SEQUENCE [LARGE SCALE GENOMIC DNA]</scope>
    <source>
        <strain evidence="6 7">JCM 11839</strain>
    </source>
</reference>
<dbReference type="InterPro" id="IPR050109">
    <property type="entry name" value="HTH-type_TetR-like_transc_reg"/>
</dbReference>
<evidence type="ECO:0000259" key="5">
    <source>
        <dbReference type="PROSITE" id="PS50977"/>
    </source>
</evidence>
<feature type="domain" description="HTH tetR-type" evidence="5">
    <location>
        <begin position="28"/>
        <end position="88"/>
    </location>
</feature>
<dbReference type="InterPro" id="IPR009057">
    <property type="entry name" value="Homeodomain-like_sf"/>
</dbReference>
<keyword evidence="2 4" id="KW-0238">DNA-binding</keyword>
<organism evidence="6 7">
    <name type="scientific">Pseudonocardia xinjiangensis</name>
    <dbReference type="NCBI Taxonomy" id="75289"/>
    <lineage>
        <taxon>Bacteria</taxon>
        <taxon>Bacillati</taxon>
        <taxon>Actinomycetota</taxon>
        <taxon>Actinomycetes</taxon>
        <taxon>Pseudonocardiales</taxon>
        <taxon>Pseudonocardiaceae</taxon>
        <taxon>Pseudonocardia</taxon>
    </lineage>
</organism>
<dbReference type="SUPFAM" id="SSF48498">
    <property type="entry name" value="Tetracyclin repressor-like, C-terminal domain"/>
    <property type="match status" value="1"/>
</dbReference>
<dbReference type="SUPFAM" id="SSF46689">
    <property type="entry name" value="Homeodomain-like"/>
    <property type="match status" value="1"/>
</dbReference>
<dbReference type="Gene3D" id="1.10.10.60">
    <property type="entry name" value="Homeodomain-like"/>
    <property type="match status" value="1"/>
</dbReference>
<keyword evidence="3" id="KW-0804">Transcription</keyword>
<proteinExistence type="predicted"/>
<dbReference type="InterPro" id="IPR001647">
    <property type="entry name" value="HTH_TetR"/>
</dbReference>
<feature type="DNA-binding region" description="H-T-H motif" evidence="4">
    <location>
        <begin position="51"/>
        <end position="70"/>
    </location>
</feature>
<dbReference type="PANTHER" id="PTHR30055:SF151">
    <property type="entry name" value="TRANSCRIPTIONAL REGULATORY PROTEIN"/>
    <property type="match status" value="1"/>
</dbReference>
<evidence type="ECO:0000256" key="1">
    <source>
        <dbReference type="ARBA" id="ARBA00023015"/>
    </source>
</evidence>
<dbReference type="Proteomes" id="UP001296706">
    <property type="component" value="Unassembled WGS sequence"/>
</dbReference>
<dbReference type="Pfam" id="PF00440">
    <property type="entry name" value="TetR_N"/>
    <property type="match status" value="1"/>
</dbReference>
<keyword evidence="1" id="KW-0805">Transcription regulation</keyword>
<evidence type="ECO:0000256" key="2">
    <source>
        <dbReference type="ARBA" id="ARBA00023125"/>
    </source>
</evidence>
<evidence type="ECO:0000256" key="4">
    <source>
        <dbReference type="PROSITE-ProRule" id="PRU00335"/>
    </source>
</evidence>
<gene>
    <name evidence="6" type="ORF">HF577_12995</name>
</gene>
<keyword evidence="7" id="KW-1185">Reference proteome</keyword>
<dbReference type="RefSeq" id="WP_169396074.1">
    <property type="nucleotide sequence ID" value="NZ_BAAAJH010000018.1"/>
</dbReference>
<evidence type="ECO:0000256" key="3">
    <source>
        <dbReference type="ARBA" id="ARBA00023163"/>
    </source>
</evidence>
<dbReference type="InterPro" id="IPR036271">
    <property type="entry name" value="Tet_transcr_reg_TetR-rel_C_sf"/>
</dbReference>
<dbReference type="PROSITE" id="PS50977">
    <property type="entry name" value="HTH_TETR_2"/>
    <property type="match status" value="1"/>
</dbReference>
<sequence length="257" mass="27425">MADQTDLPDEVALLWGLREAPRKGPKPSLTAGDITRAAIELADAEGLAAVSMSRVAAQLGNSTMALYRHVKSKDELLTLMLDAALEEPPDLPGDTDWRSGLTLWTHGVLAAIKQHPWYAQLPLGGPPVGPQNLAWFECALAALSRTALEEHEKVGVVMGLLTYVHGQVRLSSALAAGYAKNPDAFSRQYAAVLTRVVDPRRMPALGKVLAAGVFDVDSLLEEQDADADFDFGLTLYLDGLAGFLATRTPSTVSAPSP</sequence>
<name>A0ABX1RCA7_9PSEU</name>
<dbReference type="Pfam" id="PF02909">
    <property type="entry name" value="TetR_C_1"/>
    <property type="match status" value="1"/>
</dbReference>